<dbReference type="Gene3D" id="1.50.10.10">
    <property type="match status" value="1"/>
</dbReference>
<sequence length="455" mass="50342">MRPPEQCRTFRSEAVERAIQDVSAAIEDPDWRQLFANIFPNTLDTTVAWHDSNATEPYTFLVTGDITAQWIRDSTNQLLPYLPFATRDRDLSLLILGLINIQAEELHDYPYGNAFQPPPRSGLVPSENGIAVDLKVVPPFDNRTVFEAKFEIDSFASFFQISTAYWRATGSHAFVTSASWAPAVSRILAIIRRLQMPTYTDNKLNAPLVEYSRLTDTATETQFGGGRGNPVRHTGMVRTLFRPSDDATIFPFLVPANAFLSVELDNLGQMLQGIGALPALAMEALALAREIRTGVMDFGTTVHPKHGRVFVYESDGYGSTLVMDDANGPALLSLPYLGFVTASDAVYQNTRRMVLSPDNPWYFAGPYIHGVGSPHTSYSKVWPMAVAMRGLTSNSSDEVRECLDQLKATTSGLGLMHESVSVSDPSDYTRSWFAWCNSLASQFVTDALTRFPGLI</sequence>
<proteinExistence type="predicted"/>
<dbReference type="PANTHER" id="PTHR31047:SF0">
    <property type="entry name" value="MEIOTICALLY UP-REGULATED GENE 157 PROTEIN"/>
    <property type="match status" value="1"/>
</dbReference>
<keyword evidence="2" id="KW-1185">Reference proteome</keyword>
<dbReference type="InterPro" id="IPR008928">
    <property type="entry name" value="6-hairpin_glycosidase_sf"/>
</dbReference>
<evidence type="ECO:0000313" key="1">
    <source>
        <dbReference type="EMBL" id="KAJ1733986.1"/>
    </source>
</evidence>
<dbReference type="SMART" id="SM01149">
    <property type="entry name" value="DUF1237"/>
    <property type="match status" value="1"/>
</dbReference>
<name>A0A9W7YF53_9FUNG</name>
<organism evidence="1 2">
    <name type="scientific">Coemansia biformis</name>
    <dbReference type="NCBI Taxonomy" id="1286918"/>
    <lineage>
        <taxon>Eukaryota</taxon>
        <taxon>Fungi</taxon>
        <taxon>Fungi incertae sedis</taxon>
        <taxon>Zoopagomycota</taxon>
        <taxon>Kickxellomycotina</taxon>
        <taxon>Kickxellomycetes</taxon>
        <taxon>Kickxellales</taxon>
        <taxon>Kickxellaceae</taxon>
        <taxon>Coemansia</taxon>
    </lineage>
</organism>
<dbReference type="AlphaFoldDB" id="A0A9W7YF53"/>
<dbReference type="PANTHER" id="PTHR31047">
    <property type="entry name" value="MEIOTICALLY UP-REGULATED GENE 157 PROTEIN"/>
    <property type="match status" value="1"/>
</dbReference>
<dbReference type="GO" id="GO:0003824">
    <property type="term" value="F:catalytic activity"/>
    <property type="evidence" value="ECO:0007669"/>
    <property type="project" value="UniProtKB-ARBA"/>
</dbReference>
<dbReference type="PIRSF" id="PIRSF028846">
    <property type="entry name" value="UCP028846"/>
    <property type="match status" value="1"/>
</dbReference>
<dbReference type="InterPro" id="IPR012341">
    <property type="entry name" value="6hp_glycosidase-like_sf"/>
</dbReference>
<dbReference type="SUPFAM" id="SSF48208">
    <property type="entry name" value="Six-hairpin glycosidases"/>
    <property type="match status" value="1"/>
</dbReference>
<dbReference type="GO" id="GO:0005975">
    <property type="term" value="P:carbohydrate metabolic process"/>
    <property type="evidence" value="ECO:0007669"/>
    <property type="project" value="InterPro"/>
</dbReference>
<evidence type="ECO:0008006" key="3">
    <source>
        <dbReference type="Google" id="ProtNLM"/>
    </source>
</evidence>
<dbReference type="OrthoDB" id="7771656at2759"/>
<dbReference type="Proteomes" id="UP001143981">
    <property type="component" value="Unassembled WGS sequence"/>
</dbReference>
<reference evidence="1" key="1">
    <citation type="submission" date="2022-07" db="EMBL/GenBank/DDBJ databases">
        <title>Phylogenomic reconstructions and comparative analyses of Kickxellomycotina fungi.</title>
        <authorList>
            <person name="Reynolds N.K."/>
            <person name="Stajich J.E."/>
            <person name="Barry K."/>
            <person name="Grigoriev I.V."/>
            <person name="Crous P."/>
            <person name="Smith M.E."/>
        </authorList>
    </citation>
    <scope>NUCLEOTIDE SEQUENCE</scope>
    <source>
        <strain evidence="1">BCRC 34381</strain>
    </source>
</reference>
<comment type="caution">
    <text evidence="1">The sequence shown here is derived from an EMBL/GenBank/DDBJ whole genome shotgun (WGS) entry which is preliminary data.</text>
</comment>
<evidence type="ECO:0000313" key="2">
    <source>
        <dbReference type="Proteomes" id="UP001143981"/>
    </source>
</evidence>
<accession>A0A9W7YF53</accession>
<dbReference type="InterPro" id="IPR008313">
    <property type="entry name" value="GH125"/>
</dbReference>
<dbReference type="EMBL" id="JANBOI010000103">
    <property type="protein sequence ID" value="KAJ1733986.1"/>
    <property type="molecule type" value="Genomic_DNA"/>
</dbReference>
<dbReference type="Pfam" id="PF06824">
    <property type="entry name" value="Glyco_hydro_125"/>
    <property type="match status" value="1"/>
</dbReference>
<protein>
    <recommendedName>
        <fullName evidence="3">Glycoside hydrolase family 125 protein</fullName>
    </recommendedName>
</protein>
<gene>
    <name evidence="1" type="ORF">LPJ61_001295</name>
</gene>